<feature type="transmembrane region" description="Helical" evidence="6">
    <location>
        <begin position="399"/>
        <end position="422"/>
    </location>
</feature>
<protein>
    <recommendedName>
        <fullName evidence="7">Cyclic nucleotide-binding domain-containing protein</fullName>
    </recommendedName>
</protein>
<organism evidence="8 9">
    <name type="scientific">Chaetoceros tenuissimus</name>
    <dbReference type="NCBI Taxonomy" id="426638"/>
    <lineage>
        <taxon>Eukaryota</taxon>
        <taxon>Sar</taxon>
        <taxon>Stramenopiles</taxon>
        <taxon>Ochrophyta</taxon>
        <taxon>Bacillariophyta</taxon>
        <taxon>Coscinodiscophyceae</taxon>
        <taxon>Chaetocerotophycidae</taxon>
        <taxon>Chaetocerotales</taxon>
        <taxon>Chaetocerotaceae</taxon>
        <taxon>Chaetoceros</taxon>
    </lineage>
</organism>
<feature type="transmembrane region" description="Helical" evidence="6">
    <location>
        <begin position="527"/>
        <end position="555"/>
    </location>
</feature>
<dbReference type="InterPro" id="IPR002645">
    <property type="entry name" value="STAS_dom"/>
</dbReference>
<comment type="caution">
    <text evidence="8">The sequence shown here is derived from an EMBL/GenBank/DDBJ whole genome shotgun (WGS) entry which is preliminary data.</text>
</comment>
<dbReference type="SUPFAM" id="SSF52091">
    <property type="entry name" value="SpoIIaa-like"/>
    <property type="match status" value="1"/>
</dbReference>
<evidence type="ECO:0000256" key="3">
    <source>
        <dbReference type="ARBA" id="ARBA00022989"/>
    </source>
</evidence>
<feature type="compositionally biased region" description="Polar residues" evidence="5">
    <location>
        <begin position="12"/>
        <end position="29"/>
    </location>
</feature>
<evidence type="ECO:0000259" key="7">
    <source>
        <dbReference type="PROSITE" id="PS50042"/>
    </source>
</evidence>
<evidence type="ECO:0000313" key="8">
    <source>
        <dbReference type="EMBL" id="GFH58742.1"/>
    </source>
</evidence>
<feature type="transmembrane region" description="Helical" evidence="6">
    <location>
        <begin position="271"/>
        <end position="288"/>
    </location>
</feature>
<accession>A0AAD3HCG4</accession>
<dbReference type="InterPro" id="IPR000595">
    <property type="entry name" value="cNMP-bd_dom"/>
</dbReference>
<dbReference type="InterPro" id="IPR052706">
    <property type="entry name" value="Membrane-Transporter-like"/>
</dbReference>
<dbReference type="Pfam" id="PF00916">
    <property type="entry name" value="Sulfate_transp"/>
    <property type="match status" value="1"/>
</dbReference>
<dbReference type="CDD" id="cd00038">
    <property type="entry name" value="CAP_ED"/>
    <property type="match status" value="1"/>
</dbReference>
<feature type="domain" description="Cyclic nucleotide-binding" evidence="7">
    <location>
        <begin position="846"/>
        <end position="967"/>
    </location>
</feature>
<dbReference type="InterPro" id="IPR014710">
    <property type="entry name" value="RmlC-like_jellyroll"/>
</dbReference>
<dbReference type="EMBL" id="BLLK01000062">
    <property type="protein sequence ID" value="GFH58742.1"/>
    <property type="molecule type" value="Genomic_DNA"/>
</dbReference>
<dbReference type="InterPro" id="IPR036513">
    <property type="entry name" value="STAS_dom_sf"/>
</dbReference>
<dbReference type="InterPro" id="IPR018490">
    <property type="entry name" value="cNMP-bd_dom_sf"/>
</dbReference>
<feature type="compositionally biased region" description="Low complexity" evidence="5">
    <location>
        <begin position="645"/>
        <end position="657"/>
    </location>
</feature>
<feature type="transmembrane region" description="Helical" evidence="6">
    <location>
        <begin position="175"/>
        <end position="196"/>
    </location>
</feature>
<dbReference type="SUPFAM" id="SSF51206">
    <property type="entry name" value="cAMP-binding domain-like"/>
    <property type="match status" value="1"/>
</dbReference>
<keyword evidence="9" id="KW-1185">Reference proteome</keyword>
<feature type="transmembrane region" description="Helical" evidence="6">
    <location>
        <begin position="229"/>
        <end position="251"/>
    </location>
</feature>
<sequence>MYNTISAGLDSSVGNTPPSVHSSPGNLQARTHRKSRTSSFDGFSNQLSRQSSEGSHSHTHSHSASHHSSAPLDIRYGSTAQDPYHGNSPFAVKMQMQNQGSDEEMQPLKSTYSLNHEEKSMKENGTDRDSKSSILFYFLYALLNTTMSVPSLYGYASVIFNHDAFQSHIASLSKLVIWSSAVHQLVFVLFSTLSFAKAEVQDAGLLFLSCMTNHIATSITDEGGSLQEILSTSIVTLGIATASLGIVLMFFGKFNMAQVVSYLPLPVVGGYLAFIGYFCVIAGVGLCISKSMIGGGFVSDMQLLSDRHAIMLATPGLLSGLLMMLVARFAQNDATLPLTMAAIPALFYLILYIMGYSLEDARNGQWIGEVQPTASFSSLIEMIQFDLIRWDLVFSTRCISVWVGMVFVVSFSSCLDVAAIAMDMGEPLDVNKELITVGLSNLISGISFGQTGSYIFSQTILTYRTGYLSRWIGFMNVLMFLSVVLSSVNLLEVVPLYFLGSTLIFIGIDLLYEWIFEVFHKLIPSEYAVLFTTFVAIQFVGIDGGIIFGVIVAVVEYVVSNSRLSSLRKVSKQSRAVWQPHHRKLLQEVVYERQNPKILTLEIRETIFFGSSLNLLSRICDEIGINASAHDIYELSIASPRHFSKSPNSPTASSLSSIKRNRKGGDGKKQANIKERKRRPKYVLLDLSQVPNVDASAARSCFLQLAKMCHKNGIFMIATGPNTRVDWILRSHDVAYSLEEEVVIKNELLYPHRGIQTNIPSGKVLLFDSLNIALEHCETKLLFDLEQRKSNTMYIAPASVIPHSSMESGHTMKTKLSTIIGRILGIKDEKEKSSLKLFDKGGKYQVEEAEYFYGDDVYTENEHSDSFYVVLTGCVDMCRDSATENLTHSGRKLADTSSTSFGEVISYMQVGSVFGYIDFSLGRRRRINAVCSKDDTVVAKFTKDFMNELERTEPDLHRCLEKVLLQTSLIELANHDVA</sequence>
<feature type="transmembrane region" description="Helical" evidence="6">
    <location>
        <begin position="434"/>
        <end position="456"/>
    </location>
</feature>
<feature type="region of interest" description="Disordered" evidence="5">
    <location>
        <begin position="1"/>
        <end position="79"/>
    </location>
</feature>
<evidence type="ECO:0000256" key="1">
    <source>
        <dbReference type="ARBA" id="ARBA00004141"/>
    </source>
</evidence>
<reference evidence="8 9" key="1">
    <citation type="journal article" date="2021" name="Sci. Rep.">
        <title>The genome of the diatom Chaetoceros tenuissimus carries an ancient integrated fragment of an extant virus.</title>
        <authorList>
            <person name="Hongo Y."/>
            <person name="Kimura K."/>
            <person name="Takaki Y."/>
            <person name="Yoshida Y."/>
            <person name="Baba S."/>
            <person name="Kobayashi G."/>
            <person name="Nagasaki K."/>
            <person name="Hano T."/>
            <person name="Tomaru Y."/>
        </authorList>
    </citation>
    <scope>NUCLEOTIDE SEQUENCE [LARGE SCALE GENOMIC DNA]</scope>
    <source>
        <strain evidence="8 9">NIES-3715</strain>
    </source>
</reference>
<dbReference type="Gene3D" id="2.60.120.10">
    <property type="entry name" value="Jelly Rolls"/>
    <property type="match status" value="1"/>
</dbReference>
<evidence type="ECO:0000256" key="5">
    <source>
        <dbReference type="SAM" id="MobiDB-lite"/>
    </source>
</evidence>
<gene>
    <name evidence="8" type="ORF">CTEN210_15218</name>
</gene>
<evidence type="ECO:0000313" key="9">
    <source>
        <dbReference type="Proteomes" id="UP001054902"/>
    </source>
</evidence>
<feature type="region of interest" description="Disordered" evidence="5">
    <location>
        <begin position="643"/>
        <end position="673"/>
    </location>
</feature>
<evidence type="ECO:0000256" key="4">
    <source>
        <dbReference type="ARBA" id="ARBA00023136"/>
    </source>
</evidence>
<feature type="transmembrane region" description="Helical" evidence="6">
    <location>
        <begin position="309"/>
        <end position="330"/>
    </location>
</feature>
<keyword evidence="2 6" id="KW-0812">Transmembrane</keyword>
<feature type="transmembrane region" description="Helical" evidence="6">
    <location>
        <begin position="134"/>
        <end position="155"/>
    </location>
</feature>
<feature type="transmembrane region" description="Helical" evidence="6">
    <location>
        <begin position="336"/>
        <end position="355"/>
    </location>
</feature>
<dbReference type="PANTHER" id="PTHR43310">
    <property type="entry name" value="SULFATE TRANSPORTER YBAR-RELATED"/>
    <property type="match status" value="1"/>
</dbReference>
<dbReference type="Pfam" id="PF01740">
    <property type="entry name" value="STAS"/>
    <property type="match status" value="1"/>
</dbReference>
<dbReference type="AlphaFoldDB" id="A0AAD3HCG4"/>
<proteinExistence type="predicted"/>
<dbReference type="Gene3D" id="3.30.750.24">
    <property type="entry name" value="STAS domain"/>
    <property type="match status" value="1"/>
</dbReference>
<evidence type="ECO:0000256" key="2">
    <source>
        <dbReference type="ARBA" id="ARBA00022692"/>
    </source>
</evidence>
<feature type="transmembrane region" description="Helical" evidence="6">
    <location>
        <begin position="468"/>
        <end position="488"/>
    </location>
</feature>
<dbReference type="PANTHER" id="PTHR43310:SF2">
    <property type="entry name" value="SLC26A_SULP TRANSPORTER DOMAIN-CONTAINING PROTEIN"/>
    <property type="match status" value="1"/>
</dbReference>
<dbReference type="Proteomes" id="UP001054902">
    <property type="component" value="Unassembled WGS sequence"/>
</dbReference>
<name>A0AAD3HCG4_9STRA</name>
<evidence type="ECO:0000256" key="6">
    <source>
        <dbReference type="SAM" id="Phobius"/>
    </source>
</evidence>
<keyword evidence="4 6" id="KW-0472">Membrane</keyword>
<feature type="compositionally biased region" description="Basic and acidic residues" evidence="5">
    <location>
        <begin position="663"/>
        <end position="673"/>
    </location>
</feature>
<comment type="subcellular location">
    <subcellularLocation>
        <location evidence="1">Membrane</location>
        <topology evidence="1">Multi-pass membrane protein</topology>
    </subcellularLocation>
</comment>
<feature type="compositionally biased region" description="Polar residues" evidence="5">
    <location>
        <begin position="37"/>
        <end position="50"/>
    </location>
</feature>
<keyword evidence="3 6" id="KW-1133">Transmembrane helix</keyword>
<feature type="transmembrane region" description="Helical" evidence="6">
    <location>
        <begin position="494"/>
        <end position="515"/>
    </location>
</feature>
<dbReference type="GO" id="GO:0016020">
    <property type="term" value="C:membrane"/>
    <property type="evidence" value="ECO:0007669"/>
    <property type="project" value="UniProtKB-SubCell"/>
</dbReference>
<dbReference type="PROSITE" id="PS50042">
    <property type="entry name" value="CNMP_BINDING_3"/>
    <property type="match status" value="1"/>
</dbReference>
<dbReference type="InterPro" id="IPR011547">
    <property type="entry name" value="SLC26A/SulP_dom"/>
</dbReference>